<dbReference type="Pfam" id="PF00067">
    <property type="entry name" value="p450"/>
    <property type="match status" value="1"/>
</dbReference>
<keyword evidence="4 8" id="KW-0479">Metal-binding</keyword>
<accession>S8DX39</accession>
<dbReference type="EMBL" id="KE504202">
    <property type="protein sequence ID" value="EPS95683.1"/>
    <property type="molecule type" value="Genomic_DNA"/>
</dbReference>
<dbReference type="InterPro" id="IPR001128">
    <property type="entry name" value="Cyt_P450"/>
</dbReference>
<dbReference type="GO" id="GO:0016705">
    <property type="term" value="F:oxidoreductase activity, acting on paired donors, with incorporation or reduction of molecular oxygen"/>
    <property type="evidence" value="ECO:0007669"/>
    <property type="project" value="InterPro"/>
</dbReference>
<dbReference type="InterPro" id="IPR036396">
    <property type="entry name" value="Cyt_P450_sf"/>
</dbReference>
<evidence type="ECO:0000313" key="9">
    <source>
        <dbReference type="EMBL" id="EPS95683.1"/>
    </source>
</evidence>
<evidence type="ECO:0000256" key="8">
    <source>
        <dbReference type="PIRSR" id="PIRSR602401-1"/>
    </source>
</evidence>
<comment type="pathway">
    <text evidence="2">Secondary metabolite biosynthesis.</text>
</comment>
<dbReference type="Proteomes" id="UP000015241">
    <property type="component" value="Unassembled WGS sequence"/>
</dbReference>
<dbReference type="HOGENOM" id="CLU_001570_14_10_1"/>
<sequence>MARVYLWTWGWLCSTLLSILSAYSTFYVSFLLSITAYRVSPFHPLYQYPGPFIAKLSNFYGAYIAAKGKQHLHFKRMHEKYGPIVRLGPNVLSIVDVDLLPSLLDLPRGPMWDGRRIAGKRGQGSAGIAKGNLIGARDMQIHAEARKVWNRAFTTASVKNYEPIVIRGIAQLVEELKARCESQGSRTANVDVASWVNRFSFDFMGDLVFGGSFNLLRDGDKDGLLRKMESSLVLPNVTGHLPWSIDAILRLPFLPKQSQSLAEFAYKQVMKRLKDGAVHDDVFYHLNDEAKIDDDPPPLPVLVSNVITAIIAGSDTTAASITQALYLLMGHSSCYRRLKGEVDDAFPPGQGMPTDSAKLAKLEYLNAVINETLRLFPPLMTSLQRGPTPGSGGVLLGGKMFVSEGTGLYVPPYVYNRDPRYFSPNPNSFWPERWLKAKVDPAVTHNMSAYLAFSAGPANCVGKPLALMEVRMALAALLQAFDMRYADSYDSKTWVDSLGDWLVTTRGALPVVLELHSEP</sequence>
<keyword evidence="10" id="KW-1185">Reference proteome</keyword>
<evidence type="ECO:0000256" key="7">
    <source>
        <dbReference type="ARBA" id="ARBA00023033"/>
    </source>
</evidence>
<evidence type="ECO:0000256" key="4">
    <source>
        <dbReference type="ARBA" id="ARBA00022723"/>
    </source>
</evidence>
<dbReference type="InterPro" id="IPR002401">
    <property type="entry name" value="Cyt_P450_E_grp-I"/>
</dbReference>
<keyword evidence="5" id="KW-0560">Oxidoreductase</keyword>
<organism evidence="9 10">
    <name type="scientific">Fomitopsis schrenkii</name>
    <name type="common">Brown rot fungus</name>
    <dbReference type="NCBI Taxonomy" id="2126942"/>
    <lineage>
        <taxon>Eukaryota</taxon>
        <taxon>Fungi</taxon>
        <taxon>Dikarya</taxon>
        <taxon>Basidiomycota</taxon>
        <taxon>Agaricomycotina</taxon>
        <taxon>Agaricomycetes</taxon>
        <taxon>Polyporales</taxon>
        <taxon>Fomitopsis</taxon>
    </lineage>
</organism>
<keyword evidence="7" id="KW-0503">Monooxygenase</keyword>
<evidence type="ECO:0000256" key="1">
    <source>
        <dbReference type="ARBA" id="ARBA00001971"/>
    </source>
</evidence>
<keyword evidence="6 8" id="KW-0408">Iron</keyword>
<dbReference type="GO" id="GO:0004497">
    <property type="term" value="F:monooxygenase activity"/>
    <property type="evidence" value="ECO:0007669"/>
    <property type="project" value="UniProtKB-KW"/>
</dbReference>
<name>S8DX39_FOMSC</name>
<dbReference type="PRINTS" id="PR00463">
    <property type="entry name" value="EP450I"/>
</dbReference>
<evidence type="ECO:0008006" key="11">
    <source>
        <dbReference type="Google" id="ProtNLM"/>
    </source>
</evidence>
<dbReference type="AlphaFoldDB" id="S8DX39"/>
<dbReference type="InterPro" id="IPR050121">
    <property type="entry name" value="Cytochrome_P450_monoxygenase"/>
</dbReference>
<dbReference type="SUPFAM" id="SSF48264">
    <property type="entry name" value="Cytochrome P450"/>
    <property type="match status" value="1"/>
</dbReference>
<dbReference type="GO" id="GO:0020037">
    <property type="term" value="F:heme binding"/>
    <property type="evidence" value="ECO:0007669"/>
    <property type="project" value="InterPro"/>
</dbReference>
<evidence type="ECO:0000256" key="5">
    <source>
        <dbReference type="ARBA" id="ARBA00023002"/>
    </source>
</evidence>
<evidence type="ECO:0000256" key="2">
    <source>
        <dbReference type="ARBA" id="ARBA00005179"/>
    </source>
</evidence>
<feature type="binding site" description="axial binding residue" evidence="8">
    <location>
        <position position="460"/>
    </location>
    <ligand>
        <name>heme</name>
        <dbReference type="ChEBI" id="CHEBI:30413"/>
    </ligand>
    <ligandPart>
        <name>Fe</name>
        <dbReference type="ChEBI" id="CHEBI:18248"/>
    </ligandPart>
</feature>
<proteinExistence type="inferred from homology"/>
<dbReference type="InParanoid" id="S8DX39"/>
<dbReference type="OrthoDB" id="6692864at2759"/>
<dbReference type="Gene3D" id="1.10.630.10">
    <property type="entry name" value="Cytochrome P450"/>
    <property type="match status" value="1"/>
</dbReference>
<evidence type="ECO:0000256" key="3">
    <source>
        <dbReference type="ARBA" id="ARBA00010617"/>
    </source>
</evidence>
<comment type="similarity">
    <text evidence="3">Belongs to the cytochrome P450 family.</text>
</comment>
<keyword evidence="8" id="KW-0349">Heme</keyword>
<gene>
    <name evidence="9" type="ORF">FOMPIDRAFT_129534</name>
</gene>
<dbReference type="PANTHER" id="PTHR24305">
    <property type="entry name" value="CYTOCHROME P450"/>
    <property type="match status" value="1"/>
</dbReference>
<dbReference type="eggNOG" id="KOG0158">
    <property type="taxonomic scope" value="Eukaryota"/>
</dbReference>
<dbReference type="GO" id="GO:0005506">
    <property type="term" value="F:iron ion binding"/>
    <property type="evidence" value="ECO:0007669"/>
    <property type="project" value="InterPro"/>
</dbReference>
<reference evidence="9 10" key="1">
    <citation type="journal article" date="2012" name="Science">
        <title>The Paleozoic origin of enzymatic lignin decomposition reconstructed from 31 fungal genomes.</title>
        <authorList>
            <person name="Floudas D."/>
            <person name="Binder M."/>
            <person name="Riley R."/>
            <person name="Barry K."/>
            <person name="Blanchette R.A."/>
            <person name="Henrissat B."/>
            <person name="Martinez A.T."/>
            <person name="Otillar R."/>
            <person name="Spatafora J.W."/>
            <person name="Yadav J.S."/>
            <person name="Aerts A."/>
            <person name="Benoit I."/>
            <person name="Boyd A."/>
            <person name="Carlson A."/>
            <person name="Copeland A."/>
            <person name="Coutinho P.M."/>
            <person name="de Vries R.P."/>
            <person name="Ferreira P."/>
            <person name="Findley K."/>
            <person name="Foster B."/>
            <person name="Gaskell J."/>
            <person name="Glotzer D."/>
            <person name="Gorecki P."/>
            <person name="Heitman J."/>
            <person name="Hesse C."/>
            <person name="Hori C."/>
            <person name="Igarashi K."/>
            <person name="Jurgens J.A."/>
            <person name="Kallen N."/>
            <person name="Kersten P."/>
            <person name="Kohler A."/>
            <person name="Kuees U."/>
            <person name="Kumar T.K.A."/>
            <person name="Kuo A."/>
            <person name="LaButti K."/>
            <person name="Larrondo L.F."/>
            <person name="Lindquist E."/>
            <person name="Ling A."/>
            <person name="Lombard V."/>
            <person name="Lucas S."/>
            <person name="Lundell T."/>
            <person name="Martin R."/>
            <person name="McLaughlin D.J."/>
            <person name="Morgenstern I."/>
            <person name="Morin E."/>
            <person name="Murat C."/>
            <person name="Nagy L.G."/>
            <person name="Nolan M."/>
            <person name="Ohm R.A."/>
            <person name="Patyshakuliyeva A."/>
            <person name="Rokas A."/>
            <person name="Ruiz-Duenas F.J."/>
            <person name="Sabat G."/>
            <person name="Salamov A."/>
            <person name="Samejima M."/>
            <person name="Schmutz J."/>
            <person name="Slot J.C."/>
            <person name="St John F."/>
            <person name="Stenlid J."/>
            <person name="Sun H."/>
            <person name="Sun S."/>
            <person name="Syed K."/>
            <person name="Tsang A."/>
            <person name="Wiebenga A."/>
            <person name="Young D."/>
            <person name="Pisabarro A."/>
            <person name="Eastwood D.C."/>
            <person name="Martin F."/>
            <person name="Cullen D."/>
            <person name="Grigoriev I.V."/>
            <person name="Hibbett D.S."/>
        </authorList>
    </citation>
    <scope>NUCLEOTIDE SEQUENCE</scope>
    <source>
        <strain evidence="10">FP-58527</strain>
    </source>
</reference>
<protein>
    <recommendedName>
        <fullName evidence="11">Cytochrome P450</fullName>
    </recommendedName>
</protein>
<evidence type="ECO:0000313" key="10">
    <source>
        <dbReference type="Proteomes" id="UP000015241"/>
    </source>
</evidence>
<dbReference type="PANTHER" id="PTHR24305:SF187">
    <property type="entry name" value="P450, PUTATIVE (EUROFUNG)-RELATED"/>
    <property type="match status" value="1"/>
</dbReference>
<dbReference type="STRING" id="743788.S8DX39"/>
<comment type="cofactor">
    <cofactor evidence="1 8">
        <name>heme</name>
        <dbReference type="ChEBI" id="CHEBI:30413"/>
    </cofactor>
</comment>
<evidence type="ECO:0000256" key="6">
    <source>
        <dbReference type="ARBA" id="ARBA00023004"/>
    </source>
</evidence>
<dbReference type="PRINTS" id="PR00385">
    <property type="entry name" value="P450"/>
</dbReference>